<accession>A0ACC6U9K4</accession>
<organism evidence="1 2">
    <name type="scientific">Paraburkholderia phymatum</name>
    <dbReference type="NCBI Taxonomy" id="148447"/>
    <lineage>
        <taxon>Bacteria</taxon>
        <taxon>Pseudomonadati</taxon>
        <taxon>Pseudomonadota</taxon>
        <taxon>Betaproteobacteria</taxon>
        <taxon>Burkholderiales</taxon>
        <taxon>Burkholderiaceae</taxon>
        <taxon>Paraburkholderia</taxon>
    </lineage>
</organism>
<evidence type="ECO:0000313" key="2">
    <source>
        <dbReference type="Proteomes" id="UP001558850"/>
    </source>
</evidence>
<name>A0ACC6U9K4_9BURK</name>
<protein>
    <submittedName>
        <fullName evidence="1">Uncharacterized protein</fullName>
    </submittedName>
</protein>
<proteinExistence type="predicted"/>
<reference evidence="1" key="1">
    <citation type="submission" date="2024-07" db="EMBL/GenBank/DDBJ databases">
        <title>A survey of Mimosa microsymbionts across Brazilian biomes reveals a high diversity of Paraburkholderia nodulating endemic species, but also that Cupriavidus is common as a symbiont of widespread species.</title>
        <authorList>
            <person name="Rouws L."/>
            <person name="Barauna A."/>
            <person name="Beukes C."/>
            <person name="Rouws J.R.C."/>
            <person name="De Faria S.M."/>
            <person name="Gross E."/>
            <person name="Bueno Dos Reis Junior F."/>
            <person name="Simon M.F."/>
            <person name="Maluk M."/>
            <person name="Odee D.W."/>
            <person name="Kenicer G."/>
            <person name="Young J.P.W."/>
            <person name="Reis V.M."/>
            <person name="Zilli J."/>
            <person name="James E.K."/>
        </authorList>
    </citation>
    <scope>NUCLEOTIDE SEQUENCE</scope>
    <source>
        <strain evidence="1">EG181B</strain>
    </source>
</reference>
<gene>
    <name evidence="1" type="ORF">AB4Y32_32135</name>
</gene>
<keyword evidence="2" id="KW-1185">Reference proteome</keyword>
<evidence type="ECO:0000313" key="1">
    <source>
        <dbReference type="EMBL" id="MEX3936378.1"/>
    </source>
</evidence>
<sequence>MKISKLPRCFAIGMTFVSNVTYAHELDASLDCHFGLHGFRRWKRMAKSKAVRDRGADGGDSDWQSQR</sequence>
<dbReference type="Proteomes" id="UP001558850">
    <property type="component" value="Unassembled WGS sequence"/>
</dbReference>
<dbReference type="EMBL" id="JBFRCH010000031">
    <property type="protein sequence ID" value="MEX3936378.1"/>
    <property type="molecule type" value="Genomic_DNA"/>
</dbReference>
<comment type="caution">
    <text evidence="1">The sequence shown here is derived from an EMBL/GenBank/DDBJ whole genome shotgun (WGS) entry which is preliminary data.</text>
</comment>